<reference evidence="11 12" key="1">
    <citation type="submission" date="2018-09" db="EMBL/GenBank/DDBJ databases">
        <authorList>
            <person name="Wang Z."/>
        </authorList>
    </citation>
    <scope>NUCLEOTIDE SEQUENCE [LARGE SCALE GENOMIC DNA]</scope>
    <source>
        <strain evidence="11 12">ALS 81</strain>
    </source>
</reference>
<dbReference type="PANTHER" id="PTHR35011:SF11">
    <property type="entry name" value="TRAP TRANSPORTER SMALL PERMEASE PROTEIN"/>
    <property type="match status" value="1"/>
</dbReference>
<accession>A0A420EFM0</accession>
<evidence type="ECO:0000256" key="6">
    <source>
        <dbReference type="ARBA" id="ARBA00022989"/>
    </source>
</evidence>
<dbReference type="EMBL" id="RAQO01000004">
    <property type="protein sequence ID" value="RKF19468.1"/>
    <property type="molecule type" value="Genomic_DNA"/>
</dbReference>
<name>A0A420EFM0_9ALTE</name>
<keyword evidence="7 9" id="KW-0472">Membrane</keyword>
<feature type="transmembrane region" description="Helical" evidence="9">
    <location>
        <begin position="147"/>
        <end position="167"/>
    </location>
</feature>
<dbReference type="PANTHER" id="PTHR35011">
    <property type="entry name" value="2,3-DIKETO-L-GULONATE TRAP TRANSPORTER SMALL PERMEASE PROTEIN YIAM"/>
    <property type="match status" value="1"/>
</dbReference>
<evidence type="ECO:0000256" key="7">
    <source>
        <dbReference type="ARBA" id="ARBA00023136"/>
    </source>
</evidence>
<evidence type="ECO:0000256" key="2">
    <source>
        <dbReference type="ARBA" id="ARBA00022448"/>
    </source>
</evidence>
<keyword evidence="6 9" id="KW-1133">Transmembrane helix</keyword>
<evidence type="ECO:0000259" key="10">
    <source>
        <dbReference type="Pfam" id="PF04290"/>
    </source>
</evidence>
<dbReference type="Proteomes" id="UP000286482">
    <property type="component" value="Unassembled WGS sequence"/>
</dbReference>
<evidence type="ECO:0000313" key="12">
    <source>
        <dbReference type="Proteomes" id="UP000286482"/>
    </source>
</evidence>
<proteinExistence type="inferred from homology"/>
<dbReference type="GO" id="GO:0015740">
    <property type="term" value="P:C4-dicarboxylate transport"/>
    <property type="evidence" value="ECO:0007669"/>
    <property type="project" value="TreeGrafter"/>
</dbReference>
<comment type="subunit">
    <text evidence="9">The complex comprises the extracytoplasmic solute receptor protein and the two transmembrane proteins.</text>
</comment>
<dbReference type="GO" id="GO:0022857">
    <property type="term" value="F:transmembrane transporter activity"/>
    <property type="evidence" value="ECO:0007669"/>
    <property type="project" value="UniProtKB-UniRule"/>
</dbReference>
<feature type="transmembrane region" description="Helical" evidence="9">
    <location>
        <begin position="48"/>
        <end position="70"/>
    </location>
</feature>
<comment type="similarity">
    <text evidence="8 9">Belongs to the TRAP transporter small permease family.</text>
</comment>
<evidence type="ECO:0000256" key="9">
    <source>
        <dbReference type="RuleBase" id="RU369079"/>
    </source>
</evidence>
<evidence type="ECO:0000256" key="5">
    <source>
        <dbReference type="ARBA" id="ARBA00022692"/>
    </source>
</evidence>
<keyword evidence="12" id="KW-1185">Reference proteome</keyword>
<evidence type="ECO:0000313" key="11">
    <source>
        <dbReference type="EMBL" id="RKF19468.1"/>
    </source>
</evidence>
<comment type="function">
    <text evidence="9">Part of the tripartite ATP-independent periplasmic (TRAP) transport system.</text>
</comment>
<evidence type="ECO:0000256" key="3">
    <source>
        <dbReference type="ARBA" id="ARBA00022475"/>
    </source>
</evidence>
<dbReference type="InterPro" id="IPR055348">
    <property type="entry name" value="DctQ"/>
</dbReference>
<sequence length="222" mass="25376">MALFVNDSTHHAIDRLCAKYFAVPTQSHHGRNVMIALLKTIDVWVQRILRYIAMTMFSALAILLIANISLRLINDLIQFLNGQGLEGVATAIQSVVTINSFYWFDEVIELCFAALVFYGAAGLWCSKQHFSVGDWISPRIKNENLKQFYKLVIVLISAIFMAILFWYSLKLTLKTNQVTTAFQIKQWILYSCVPISSLIMLIYSIVDIIVESKKFFQEPVQP</sequence>
<evidence type="ECO:0000256" key="8">
    <source>
        <dbReference type="ARBA" id="ARBA00038436"/>
    </source>
</evidence>
<feature type="transmembrane region" description="Helical" evidence="9">
    <location>
        <begin position="187"/>
        <end position="206"/>
    </location>
</feature>
<keyword evidence="4 9" id="KW-0997">Cell inner membrane</keyword>
<feature type="transmembrane region" description="Helical" evidence="9">
    <location>
        <begin position="107"/>
        <end position="126"/>
    </location>
</feature>
<organism evidence="11 12">
    <name type="scientific">Alginatibacterium sediminis</name>
    <dbReference type="NCBI Taxonomy" id="2164068"/>
    <lineage>
        <taxon>Bacteria</taxon>
        <taxon>Pseudomonadati</taxon>
        <taxon>Pseudomonadota</taxon>
        <taxon>Gammaproteobacteria</taxon>
        <taxon>Alteromonadales</taxon>
        <taxon>Alteromonadaceae</taxon>
        <taxon>Alginatibacterium</taxon>
    </lineage>
</organism>
<dbReference type="InterPro" id="IPR007387">
    <property type="entry name" value="TRAP_DctQ"/>
</dbReference>
<comment type="subcellular location">
    <subcellularLocation>
        <location evidence="1 9">Cell inner membrane</location>
        <topology evidence="1 9">Multi-pass membrane protein</topology>
    </subcellularLocation>
</comment>
<keyword evidence="3" id="KW-1003">Cell membrane</keyword>
<protein>
    <recommendedName>
        <fullName evidence="9">TRAP transporter small permease protein</fullName>
    </recommendedName>
</protein>
<feature type="domain" description="Tripartite ATP-independent periplasmic transporters DctQ component" evidence="10">
    <location>
        <begin position="98"/>
        <end position="209"/>
    </location>
</feature>
<gene>
    <name evidence="11" type="ORF">DBZ36_03090</name>
</gene>
<keyword evidence="5 9" id="KW-0812">Transmembrane</keyword>
<evidence type="ECO:0000256" key="4">
    <source>
        <dbReference type="ARBA" id="ARBA00022519"/>
    </source>
</evidence>
<keyword evidence="2 9" id="KW-0813">Transport</keyword>
<dbReference type="AlphaFoldDB" id="A0A420EFM0"/>
<evidence type="ECO:0000256" key="1">
    <source>
        <dbReference type="ARBA" id="ARBA00004429"/>
    </source>
</evidence>
<dbReference type="GO" id="GO:0005886">
    <property type="term" value="C:plasma membrane"/>
    <property type="evidence" value="ECO:0007669"/>
    <property type="project" value="UniProtKB-SubCell"/>
</dbReference>
<dbReference type="Pfam" id="PF04290">
    <property type="entry name" value="DctQ"/>
    <property type="match status" value="1"/>
</dbReference>
<comment type="caution">
    <text evidence="11">The sequence shown here is derived from an EMBL/GenBank/DDBJ whole genome shotgun (WGS) entry which is preliminary data.</text>
</comment>